<protein>
    <submittedName>
        <fullName evidence="2 3">Uncharacterized protein</fullName>
    </submittedName>
</protein>
<evidence type="ECO:0000313" key="3">
    <source>
        <dbReference type="EnsemblFungi" id="PTTG_06727-t43_1-p1"/>
    </source>
</evidence>
<sequence length="358" mass="40286">MVLLGCSITFLMLELGVVQGMALKAGAELGPASTAVKAGHGAAGAEETLAETKILQQGLDTKNAEPPIGYAYPASSLPHSYYGSPIYVHPPPRRYSLHGLFRHLKGLYRSLADRVERTRDWLWNFLFRQNHQPQPYFTTSAPYYHPNYQPPFHPPVGTPVETLNEVAHSSTALSKPPLISTRPELSEASTALLGTRVEMDVPKTAYVTPVEYLPGSERTDKFIEDRQGLYRAFAHIKLKDQELHEQVRQQLIEHIRNNPEQFSRYLTTNEPNRNTISIDNRLYRLSDAQLDGVELAAFADLQKSNVVLVSKTGNTVRVDKHTIDPFKREYKGISVEDGHYELLRYEDPMPPKSKQPVG</sequence>
<dbReference type="SUPFAM" id="SSF54001">
    <property type="entry name" value="Cysteine proteinases"/>
    <property type="match status" value="1"/>
</dbReference>
<dbReference type="OrthoDB" id="2502444at2759"/>
<dbReference type="Gene3D" id="3.90.70.80">
    <property type="match status" value="1"/>
</dbReference>
<keyword evidence="1" id="KW-0732">Signal</keyword>
<proteinExistence type="predicted"/>
<accession>A0A180GNY8</accession>
<evidence type="ECO:0000256" key="1">
    <source>
        <dbReference type="SAM" id="SignalP"/>
    </source>
</evidence>
<dbReference type="EMBL" id="ADAS02000044">
    <property type="protein sequence ID" value="OAV94022.1"/>
    <property type="molecule type" value="Genomic_DNA"/>
</dbReference>
<evidence type="ECO:0000313" key="2">
    <source>
        <dbReference type="EMBL" id="OAV94022.1"/>
    </source>
</evidence>
<dbReference type="VEuPathDB" id="FungiDB:PTTG_06727"/>
<dbReference type="CDD" id="cd22744">
    <property type="entry name" value="OTU"/>
    <property type="match status" value="1"/>
</dbReference>
<name>A0A180GNY8_PUCT1</name>
<dbReference type="AlphaFoldDB" id="A0A180GNY8"/>
<dbReference type="EnsemblFungi" id="PTTG_06727-t43_1">
    <property type="protein sequence ID" value="PTTG_06727-t43_1-p1"/>
    <property type="gene ID" value="PTTG_06727"/>
</dbReference>
<reference evidence="2" key="2">
    <citation type="submission" date="2016-05" db="EMBL/GenBank/DDBJ databases">
        <title>Comparative analysis highlights variable genome content of wheat rusts and divergence of the mating loci.</title>
        <authorList>
            <person name="Cuomo C.A."/>
            <person name="Bakkeren G."/>
            <person name="Szabo L."/>
            <person name="Khalil H."/>
            <person name="Joly D."/>
            <person name="Goldberg J."/>
            <person name="Young S."/>
            <person name="Zeng Q."/>
            <person name="Fellers J."/>
        </authorList>
    </citation>
    <scope>NUCLEOTIDE SEQUENCE [LARGE SCALE GENOMIC DNA]</scope>
    <source>
        <strain evidence="2">1-1 BBBD Race 1</strain>
    </source>
</reference>
<feature type="chain" id="PRO_5008110113" evidence="1">
    <location>
        <begin position="21"/>
        <end position="358"/>
    </location>
</feature>
<dbReference type="InterPro" id="IPR038765">
    <property type="entry name" value="Papain-like_cys_pep_sf"/>
</dbReference>
<organism evidence="2">
    <name type="scientific">Puccinia triticina (isolate 1-1 / race 1 (BBBD))</name>
    <name type="common">Brown leaf rust fungus</name>
    <dbReference type="NCBI Taxonomy" id="630390"/>
    <lineage>
        <taxon>Eukaryota</taxon>
        <taxon>Fungi</taxon>
        <taxon>Dikarya</taxon>
        <taxon>Basidiomycota</taxon>
        <taxon>Pucciniomycotina</taxon>
        <taxon>Pucciniomycetes</taxon>
        <taxon>Pucciniales</taxon>
        <taxon>Pucciniaceae</taxon>
        <taxon>Puccinia</taxon>
    </lineage>
</organism>
<keyword evidence="4" id="KW-1185">Reference proteome</keyword>
<evidence type="ECO:0000313" key="4">
    <source>
        <dbReference type="Proteomes" id="UP000005240"/>
    </source>
</evidence>
<reference evidence="3 4" key="3">
    <citation type="journal article" date="2017" name="G3 (Bethesda)">
        <title>Comparative analysis highlights variable genome content of wheat rusts and divergence of the mating loci.</title>
        <authorList>
            <person name="Cuomo C.A."/>
            <person name="Bakkeren G."/>
            <person name="Khalil H.B."/>
            <person name="Panwar V."/>
            <person name="Joly D."/>
            <person name="Linning R."/>
            <person name="Sakthikumar S."/>
            <person name="Song X."/>
            <person name="Adiconis X."/>
            <person name="Fan L."/>
            <person name="Goldberg J.M."/>
            <person name="Levin J.Z."/>
            <person name="Young S."/>
            <person name="Zeng Q."/>
            <person name="Anikster Y."/>
            <person name="Bruce M."/>
            <person name="Wang M."/>
            <person name="Yin C."/>
            <person name="McCallum B."/>
            <person name="Szabo L.J."/>
            <person name="Hulbert S."/>
            <person name="Chen X."/>
            <person name="Fellers J.P."/>
        </authorList>
    </citation>
    <scope>NUCLEOTIDE SEQUENCE</scope>
    <source>
        <strain evidence="4">Isolate 1-1 / race 1 (BBBD)</strain>
        <strain evidence="3">isolate 1-1 / race 1 (BBBD)</strain>
    </source>
</reference>
<reference evidence="2" key="1">
    <citation type="submission" date="2009-11" db="EMBL/GenBank/DDBJ databases">
        <authorList>
            <consortium name="The Broad Institute Genome Sequencing Platform"/>
            <person name="Ward D."/>
            <person name="Feldgarden M."/>
            <person name="Earl A."/>
            <person name="Young S.K."/>
            <person name="Zeng Q."/>
            <person name="Koehrsen M."/>
            <person name="Alvarado L."/>
            <person name="Berlin A."/>
            <person name="Bochicchio J."/>
            <person name="Borenstein D."/>
            <person name="Chapman S.B."/>
            <person name="Chen Z."/>
            <person name="Engels R."/>
            <person name="Freedman E."/>
            <person name="Gellesch M."/>
            <person name="Goldberg J."/>
            <person name="Griggs A."/>
            <person name="Gujja S."/>
            <person name="Heilman E."/>
            <person name="Heiman D."/>
            <person name="Hepburn T."/>
            <person name="Howarth C."/>
            <person name="Jen D."/>
            <person name="Larson L."/>
            <person name="Lewis B."/>
            <person name="Mehta T."/>
            <person name="Park D."/>
            <person name="Pearson M."/>
            <person name="Roberts A."/>
            <person name="Saif S."/>
            <person name="Shea T."/>
            <person name="Shenoy N."/>
            <person name="Sisk P."/>
            <person name="Stolte C."/>
            <person name="Sykes S."/>
            <person name="Thomson T."/>
            <person name="Walk T."/>
            <person name="White J."/>
            <person name="Yandava C."/>
            <person name="Izard J."/>
            <person name="Baranova O.V."/>
            <person name="Blanton J.M."/>
            <person name="Tanner A.C."/>
            <person name="Dewhirst F.E."/>
            <person name="Haas B."/>
            <person name="Nusbaum C."/>
            <person name="Birren B."/>
        </authorList>
    </citation>
    <scope>NUCLEOTIDE SEQUENCE [LARGE SCALE GENOMIC DNA]</scope>
    <source>
        <strain evidence="2">1-1 BBBD Race 1</strain>
    </source>
</reference>
<dbReference type="Proteomes" id="UP000005240">
    <property type="component" value="Unassembled WGS sequence"/>
</dbReference>
<gene>
    <name evidence="2" type="ORF">PTTG_06727</name>
</gene>
<reference evidence="3" key="4">
    <citation type="submission" date="2025-05" db="UniProtKB">
        <authorList>
            <consortium name="EnsemblFungi"/>
        </authorList>
    </citation>
    <scope>IDENTIFICATION</scope>
    <source>
        <strain evidence="3">isolate 1-1 / race 1 (BBBD)</strain>
    </source>
</reference>
<feature type="signal peptide" evidence="1">
    <location>
        <begin position="1"/>
        <end position="20"/>
    </location>
</feature>